<dbReference type="EMBL" id="PUHY01000001">
    <property type="protein sequence ID" value="PQO40534.1"/>
    <property type="molecule type" value="Genomic_DNA"/>
</dbReference>
<accession>A0A2S8G8U9</accession>
<sequence length="87" mass="9855">MKRSVTITFFGLAVATFVCHEAYDSGYSDGRESLRDSIEVRSEETELANGHMVEQILRADIEDLEKKLAEREAVIKRYRLGSMTVGK</sequence>
<reference evidence="2 3" key="1">
    <citation type="submission" date="2018-02" db="EMBL/GenBank/DDBJ databases">
        <title>Comparative genomes isolates from brazilian mangrove.</title>
        <authorList>
            <person name="Araujo J.E."/>
            <person name="Taketani R.G."/>
            <person name="Silva M.C.P."/>
            <person name="Loureco M.V."/>
            <person name="Andreote F.D."/>
        </authorList>
    </citation>
    <scope>NUCLEOTIDE SEQUENCE [LARGE SCALE GENOMIC DNA]</scope>
    <source>
        <strain evidence="2 3">Hex-1 MGV</strain>
    </source>
</reference>
<evidence type="ECO:0000313" key="2">
    <source>
        <dbReference type="EMBL" id="PQO40534.1"/>
    </source>
</evidence>
<organism evidence="2 3">
    <name type="scientific">Blastopirellula marina</name>
    <dbReference type="NCBI Taxonomy" id="124"/>
    <lineage>
        <taxon>Bacteria</taxon>
        <taxon>Pseudomonadati</taxon>
        <taxon>Planctomycetota</taxon>
        <taxon>Planctomycetia</taxon>
        <taxon>Pirellulales</taxon>
        <taxon>Pirellulaceae</taxon>
        <taxon>Blastopirellula</taxon>
    </lineage>
</organism>
<feature type="coiled-coil region" evidence="1">
    <location>
        <begin position="54"/>
        <end position="81"/>
    </location>
</feature>
<keyword evidence="1" id="KW-0175">Coiled coil</keyword>
<dbReference type="AlphaFoldDB" id="A0A2S8G8U9"/>
<evidence type="ECO:0000313" key="3">
    <source>
        <dbReference type="Proteomes" id="UP000238322"/>
    </source>
</evidence>
<dbReference type="Proteomes" id="UP000238322">
    <property type="component" value="Unassembled WGS sequence"/>
</dbReference>
<protein>
    <submittedName>
        <fullName evidence="2">Uncharacterized protein</fullName>
    </submittedName>
</protein>
<gene>
    <name evidence="2" type="ORF">C5Y83_00985</name>
</gene>
<comment type="caution">
    <text evidence="2">The sequence shown here is derived from an EMBL/GenBank/DDBJ whole genome shotgun (WGS) entry which is preliminary data.</text>
</comment>
<name>A0A2S8G8U9_9BACT</name>
<proteinExistence type="predicted"/>
<evidence type="ECO:0000256" key="1">
    <source>
        <dbReference type="SAM" id="Coils"/>
    </source>
</evidence>
<dbReference type="RefSeq" id="WP_105327770.1">
    <property type="nucleotide sequence ID" value="NZ_PUHY01000001.1"/>
</dbReference>